<keyword evidence="2" id="KW-1185">Reference proteome</keyword>
<dbReference type="KEGG" id="ccro:CMC5_040620"/>
<dbReference type="AlphaFoldDB" id="A0A0K1EGB0"/>
<dbReference type="RefSeq" id="WP_050431909.1">
    <property type="nucleotide sequence ID" value="NZ_CP012159.1"/>
</dbReference>
<evidence type="ECO:0000313" key="2">
    <source>
        <dbReference type="Proteomes" id="UP000067626"/>
    </source>
</evidence>
<accession>A0A0K1EGB0</accession>
<proteinExistence type="predicted"/>
<dbReference type="EMBL" id="CP012159">
    <property type="protein sequence ID" value="AKT39911.1"/>
    <property type="molecule type" value="Genomic_DNA"/>
</dbReference>
<dbReference type="Proteomes" id="UP000067626">
    <property type="component" value="Chromosome"/>
</dbReference>
<reference evidence="1 2" key="1">
    <citation type="submission" date="2015-07" db="EMBL/GenBank/DDBJ databases">
        <title>Genome analysis of myxobacterium Chondromyces crocatus Cm c5 reveals a high potential for natural compound synthesis and the genetic basis for the loss of fruiting body formation.</title>
        <authorList>
            <person name="Zaburannyi N."/>
            <person name="Bunk B."/>
            <person name="Maier J."/>
            <person name="Overmann J."/>
            <person name="Mueller R."/>
        </authorList>
    </citation>
    <scope>NUCLEOTIDE SEQUENCE [LARGE SCALE GENOMIC DNA]</scope>
    <source>
        <strain evidence="1 2">Cm c5</strain>
    </source>
</reference>
<sequence>MTHAENLAVHVAETMVWWTLEKPLVVQPGGNVQRRGRLVVDEEGAVHEPGPAVRALVERRTALLEQAGWPGSWRSTWLPGRFLLFLTSLNLVDGAANVMSAGFYGEFNFPPCDLWVEFLGEIRLGNGSREQALLSWIPEAFVPLAQRGIEVNPEECLGWVEDLAPQLQGELTAIVGG</sequence>
<name>A0A0K1EGB0_CHOCO</name>
<dbReference type="OrthoDB" id="5382009at2"/>
<evidence type="ECO:0000313" key="1">
    <source>
        <dbReference type="EMBL" id="AKT39911.1"/>
    </source>
</evidence>
<gene>
    <name evidence="1" type="ORF">CMC5_040620</name>
</gene>
<protein>
    <submittedName>
        <fullName evidence="1">Uncharacterized protein</fullName>
    </submittedName>
</protein>
<organism evidence="1 2">
    <name type="scientific">Chondromyces crocatus</name>
    <dbReference type="NCBI Taxonomy" id="52"/>
    <lineage>
        <taxon>Bacteria</taxon>
        <taxon>Pseudomonadati</taxon>
        <taxon>Myxococcota</taxon>
        <taxon>Polyangia</taxon>
        <taxon>Polyangiales</taxon>
        <taxon>Polyangiaceae</taxon>
        <taxon>Chondromyces</taxon>
    </lineage>
</organism>